<feature type="binding site" evidence="18">
    <location>
        <position position="708"/>
    </location>
    <ligand>
        <name>Zn(2+)</name>
        <dbReference type="ChEBI" id="CHEBI:29105"/>
    </ligand>
</feature>
<evidence type="ECO:0000256" key="14">
    <source>
        <dbReference type="ARBA" id="ARBA00023204"/>
    </source>
</evidence>
<dbReference type="GO" id="GO:0046872">
    <property type="term" value="F:metal ion binding"/>
    <property type="evidence" value="ECO:0007669"/>
    <property type="project" value="UniProtKB-UniRule"/>
</dbReference>
<evidence type="ECO:0000256" key="20">
    <source>
        <dbReference type="SAM" id="MobiDB-lite"/>
    </source>
</evidence>
<keyword evidence="15" id="KW-0539">Nucleus</keyword>
<dbReference type="OrthoDB" id="18797at2759"/>
<dbReference type="GO" id="GO:0000722">
    <property type="term" value="P:telomere maintenance via recombination"/>
    <property type="evidence" value="ECO:0007669"/>
    <property type="project" value="TreeGrafter"/>
</dbReference>
<dbReference type="FunFam" id="3.40.50.300:FF:001195">
    <property type="entry name" value="DNA repair protein rad50"/>
    <property type="match status" value="1"/>
</dbReference>
<evidence type="ECO:0000313" key="23">
    <source>
        <dbReference type="Proteomes" id="UP000230750"/>
    </source>
</evidence>
<dbReference type="GO" id="GO:0006302">
    <property type="term" value="P:double-strand break repair"/>
    <property type="evidence" value="ECO:0007669"/>
    <property type="project" value="InterPro"/>
</dbReference>
<accession>A0A2G8K5A8</accession>
<feature type="domain" description="Zinc-hook" evidence="21">
    <location>
        <begin position="663"/>
        <end position="761"/>
    </location>
</feature>
<comment type="catalytic activity">
    <reaction evidence="17">
        <text>ATP + H2O = ADP + phosphate + H(+)</text>
        <dbReference type="Rhea" id="RHEA:13065"/>
        <dbReference type="ChEBI" id="CHEBI:15377"/>
        <dbReference type="ChEBI" id="CHEBI:15378"/>
        <dbReference type="ChEBI" id="CHEBI:30616"/>
        <dbReference type="ChEBI" id="CHEBI:43474"/>
        <dbReference type="ChEBI" id="CHEBI:456216"/>
    </reaction>
</comment>
<feature type="coiled-coil region" evidence="19">
    <location>
        <begin position="739"/>
        <end position="886"/>
    </location>
</feature>
<keyword evidence="10 18" id="KW-0862">Zinc</keyword>
<dbReference type="PANTHER" id="PTHR18867:SF12">
    <property type="entry name" value="DNA REPAIR PROTEIN RAD50"/>
    <property type="match status" value="1"/>
</dbReference>
<dbReference type="GO" id="GO:0000794">
    <property type="term" value="C:condensed nuclear chromosome"/>
    <property type="evidence" value="ECO:0007669"/>
    <property type="project" value="TreeGrafter"/>
</dbReference>
<keyword evidence="12" id="KW-0460">Magnesium</keyword>
<evidence type="ECO:0000256" key="8">
    <source>
        <dbReference type="ARBA" id="ARBA00022763"/>
    </source>
</evidence>
<comment type="similarity">
    <text evidence="4">Belongs to the SMC family. RAD50 subfamily.</text>
</comment>
<keyword evidence="11" id="KW-0067">ATP-binding</keyword>
<dbReference type="GO" id="GO:0043047">
    <property type="term" value="F:single-stranded telomeric DNA binding"/>
    <property type="evidence" value="ECO:0007669"/>
    <property type="project" value="TreeGrafter"/>
</dbReference>
<evidence type="ECO:0000256" key="3">
    <source>
        <dbReference type="ARBA" id="ARBA00004286"/>
    </source>
</evidence>
<comment type="caution">
    <text evidence="22">The sequence shown here is derived from an EMBL/GenBank/DDBJ whole genome shotgun (WGS) entry which is preliminary data.</text>
</comment>
<dbReference type="STRING" id="307972.A0A2G8K5A8"/>
<dbReference type="GO" id="GO:0051880">
    <property type="term" value="F:G-quadruplex DNA binding"/>
    <property type="evidence" value="ECO:0007669"/>
    <property type="project" value="TreeGrafter"/>
</dbReference>
<organism evidence="22 23">
    <name type="scientific">Stichopus japonicus</name>
    <name type="common">Sea cucumber</name>
    <dbReference type="NCBI Taxonomy" id="307972"/>
    <lineage>
        <taxon>Eukaryota</taxon>
        <taxon>Metazoa</taxon>
        <taxon>Echinodermata</taxon>
        <taxon>Eleutherozoa</taxon>
        <taxon>Echinozoa</taxon>
        <taxon>Holothuroidea</taxon>
        <taxon>Aspidochirotacea</taxon>
        <taxon>Aspidochirotida</taxon>
        <taxon>Stichopodidae</taxon>
        <taxon>Apostichopus</taxon>
    </lineage>
</organism>
<evidence type="ECO:0000256" key="10">
    <source>
        <dbReference type="ARBA" id="ARBA00022833"/>
    </source>
</evidence>
<evidence type="ECO:0000256" key="16">
    <source>
        <dbReference type="ARBA" id="ARBA00023254"/>
    </source>
</evidence>
<keyword evidence="6 18" id="KW-0479">Metal-binding</keyword>
<evidence type="ECO:0000256" key="9">
    <source>
        <dbReference type="ARBA" id="ARBA00022801"/>
    </source>
</evidence>
<dbReference type="Pfam" id="PF13476">
    <property type="entry name" value="AAA_23"/>
    <property type="match status" value="1"/>
</dbReference>
<dbReference type="GO" id="GO:0016887">
    <property type="term" value="F:ATP hydrolysis activity"/>
    <property type="evidence" value="ECO:0007669"/>
    <property type="project" value="InterPro"/>
</dbReference>
<keyword evidence="14" id="KW-0234">DNA repair</keyword>
<proteinExistence type="inferred from homology"/>
<comment type="subcellular location">
    <subcellularLocation>
        <location evidence="3">Chromosome</location>
    </subcellularLocation>
    <subcellularLocation>
        <location evidence="2">Nucleus</location>
    </subcellularLocation>
</comment>
<dbReference type="Gene3D" id="3.40.50.300">
    <property type="entry name" value="P-loop containing nucleotide triphosphate hydrolases"/>
    <property type="match status" value="2"/>
</dbReference>
<evidence type="ECO:0000256" key="2">
    <source>
        <dbReference type="ARBA" id="ARBA00004123"/>
    </source>
</evidence>
<dbReference type="Gene3D" id="1.10.287.510">
    <property type="entry name" value="Helix hairpin bin"/>
    <property type="match status" value="1"/>
</dbReference>
<evidence type="ECO:0000313" key="22">
    <source>
        <dbReference type="EMBL" id="PIK43172.1"/>
    </source>
</evidence>
<evidence type="ECO:0000256" key="17">
    <source>
        <dbReference type="ARBA" id="ARBA00049360"/>
    </source>
</evidence>
<keyword evidence="16" id="KW-0469">Meiosis</keyword>
<dbReference type="EMBL" id="MRZV01000869">
    <property type="protein sequence ID" value="PIK43172.1"/>
    <property type="molecule type" value="Genomic_DNA"/>
</dbReference>
<dbReference type="PANTHER" id="PTHR18867">
    <property type="entry name" value="RAD50"/>
    <property type="match status" value="1"/>
</dbReference>
<keyword evidence="13 19" id="KW-0175">Coiled coil</keyword>
<name>A0A2G8K5A8_STIJA</name>
<keyword evidence="7" id="KW-0547">Nucleotide-binding</keyword>
<feature type="binding site" evidence="18">
    <location>
        <position position="711"/>
    </location>
    <ligand>
        <name>Zn(2+)</name>
        <dbReference type="ChEBI" id="CHEBI:29105"/>
    </ligand>
</feature>
<protein>
    <submittedName>
        <fullName evidence="22">Putative DNA repair protein</fullName>
    </submittedName>
</protein>
<evidence type="ECO:0000256" key="15">
    <source>
        <dbReference type="ARBA" id="ARBA00023242"/>
    </source>
</evidence>
<evidence type="ECO:0000259" key="21">
    <source>
        <dbReference type="PROSITE" id="PS51131"/>
    </source>
</evidence>
<dbReference type="InterPro" id="IPR013134">
    <property type="entry name" value="Zn_hook_RAD50"/>
</dbReference>
<keyword evidence="9" id="KW-0378">Hydrolase</keyword>
<evidence type="ECO:0000256" key="18">
    <source>
        <dbReference type="PROSITE-ProRule" id="PRU00471"/>
    </source>
</evidence>
<feature type="coiled-coil region" evidence="19">
    <location>
        <begin position="422"/>
        <end position="683"/>
    </location>
</feature>
<keyword evidence="23" id="KW-1185">Reference proteome</keyword>
<gene>
    <name evidence="22" type="ORF">BSL78_19988</name>
</gene>
<dbReference type="InterPro" id="IPR027417">
    <property type="entry name" value="P-loop_NTPase"/>
</dbReference>
<evidence type="ECO:0000256" key="5">
    <source>
        <dbReference type="ARBA" id="ARBA00022454"/>
    </source>
</evidence>
<feature type="coiled-coil region" evidence="19">
    <location>
        <begin position="213"/>
        <end position="295"/>
    </location>
</feature>
<reference evidence="22 23" key="1">
    <citation type="journal article" date="2017" name="PLoS Biol.">
        <title>The sea cucumber genome provides insights into morphological evolution and visceral regeneration.</title>
        <authorList>
            <person name="Zhang X."/>
            <person name="Sun L."/>
            <person name="Yuan J."/>
            <person name="Sun Y."/>
            <person name="Gao Y."/>
            <person name="Zhang L."/>
            <person name="Li S."/>
            <person name="Dai H."/>
            <person name="Hamel J.F."/>
            <person name="Liu C."/>
            <person name="Yu Y."/>
            <person name="Liu S."/>
            <person name="Lin W."/>
            <person name="Guo K."/>
            <person name="Jin S."/>
            <person name="Xu P."/>
            <person name="Storey K.B."/>
            <person name="Huan P."/>
            <person name="Zhang T."/>
            <person name="Zhou Y."/>
            <person name="Zhang J."/>
            <person name="Lin C."/>
            <person name="Li X."/>
            <person name="Xing L."/>
            <person name="Huo D."/>
            <person name="Sun M."/>
            <person name="Wang L."/>
            <person name="Mercier A."/>
            <person name="Li F."/>
            <person name="Yang H."/>
            <person name="Xiang J."/>
        </authorList>
    </citation>
    <scope>NUCLEOTIDE SEQUENCE [LARGE SCALE GENOMIC DNA]</scope>
    <source>
        <strain evidence="22">Shaxun</strain>
        <tissue evidence="22">Muscle</tissue>
    </source>
</reference>
<evidence type="ECO:0000256" key="12">
    <source>
        <dbReference type="ARBA" id="ARBA00022842"/>
    </source>
</evidence>
<evidence type="ECO:0000256" key="13">
    <source>
        <dbReference type="ARBA" id="ARBA00023054"/>
    </source>
</evidence>
<evidence type="ECO:0000256" key="1">
    <source>
        <dbReference type="ARBA" id="ARBA00001947"/>
    </source>
</evidence>
<dbReference type="GO" id="GO:0030870">
    <property type="term" value="C:Mre11 complex"/>
    <property type="evidence" value="ECO:0007669"/>
    <property type="project" value="InterPro"/>
</dbReference>
<dbReference type="SUPFAM" id="SSF75712">
    <property type="entry name" value="Rad50 coiled-coil Zn hook"/>
    <property type="match status" value="1"/>
</dbReference>
<comment type="cofactor">
    <cofactor evidence="1">
        <name>Zn(2+)</name>
        <dbReference type="ChEBI" id="CHEBI:29105"/>
    </cofactor>
</comment>
<dbReference type="GO" id="GO:0007004">
    <property type="term" value="P:telomere maintenance via telomerase"/>
    <property type="evidence" value="ECO:0007669"/>
    <property type="project" value="TreeGrafter"/>
</dbReference>
<dbReference type="PROSITE" id="PS51131">
    <property type="entry name" value="ZN_HOOK"/>
    <property type="match status" value="1"/>
</dbReference>
<keyword evidence="5" id="KW-0158">Chromosome</keyword>
<feature type="region of interest" description="Disordered" evidence="20">
    <location>
        <begin position="333"/>
        <end position="360"/>
    </location>
</feature>
<dbReference type="Proteomes" id="UP000230750">
    <property type="component" value="Unassembled WGS sequence"/>
</dbReference>
<dbReference type="InterPro" id="IPR038729">
    <property type="entry name" value="Rad50/SbcC_AAA"/>
</dbReference>
<dbReference type="InterPro" id="IPR004584">
    <property type="entry name" value="Rad50_eukaryotes"/>
</dbReference>
<dbReference type="NCBIfam" id="TIGR00606">
    <property type="entry name" value="rad50"/>
    <property type="match status" value="1"/>
</dbReference>
<sequence>MGCFICMTNRFDLLHSTEVLKRAEMSVLDKLSIQGIRSFGHEDADKQVLEFFQPLTLIVGQNGAGKTSIIECLRYVTSGDQPPGAKSCFVHDPKVAHETEVKGQVKLKFKDKLGENVVVTRNLMATQKAKRTEFKTLEGTIRRVTKLGDSKSISSRCAEIDREMVESLGVSKPVLVNVIFCHQEEANWPLSEGKQLKTKFDEIFAATRYIKAVDNIKKIRQEQQSNIKELTIESKYLREDKEKATQLEKDLENQQIRLMAAKDLAAKIDSQRAPLRARVEEIENREQEVQKMDNEIGKLTAGKEQMLLSCREIEDGLENIFDGPLVELKRTYKDHQKETENKKTTLNEKEREHAESSRTLARLRDERSKRLTHHGKLEQEAEHCKGLQQRQKECVMKMAESMNIPGYHRVAELSSQQLTTFKEEVKRQRTNLGDEYHQMKQTYEDREKHVDLQSQEFRDTKSRLEQAVTMKTKQMNEYRSEIRQITDDLNQMEDNANSLRELEEELRKAQLEEEKVTKSVDIDELKSDIEKKQQEKKEKDAKLSDLRKEISKLSMQSGIRTKLEMWEKDKRKKEDAIKKIRGKHEEEMTHLLGRFPSENARNKLEDFLIAKKREVRQMQEQLQASKMKRSSEESNQKHILKQLKEKETELRNIEEKLMLECGSQDVDKSLQNLQQSISNVQSERGALTGSTHLYERYIRSLERTEAQCPLCHRGFDTENEVHELVQELRDKLRLAPVKMKEKENSLVQQREKLSKLQKLQPLKGKMAKLSDQEIPDLKTQLASITEKLEKLTNKIEEEENHLSMLQGDETMASNLKPDINMLDQHRITLNELERQIGNLQQRISGEGRVRTIEEVNNEHGEFEIQVNALNSALELKQRQRDDYMENVQILRGTINSISSEKLRLAGRLQQQDKLETKKTELVTNSKKLQRDIESHKEEIEPLKLVNKAMNIAVMAIKRNPKFGQQQQESLLRNSRKLEHDKRDLVTKKETALDKLQTEIQERDLYDNIQLRKKQAEIKEVDAKLAELQQQRGGLDSTGLLREKHKLNSELSKLFKEKNQAGGRESILKEEVRKVEAEVNSEKYRTAKDKFNNVMIKLKTVEVANKDLDKYSKALDTAIMRYHKMKMEEINKVIKEYWRMTYKGNDIDYIEIQSEADSSSSVTTRKSYNYRVVMVKGDTEMDMRGRCSAGQKVLASLIVRLALAETFCLTCGILALDEPTTNLDRVNIEGLAYALVDIIKSRENQRNFHLIIITHDEDFVELLGRSDYADYFYRVSKNNEAKSVIMKKDIAALT</sequence>
<feature type="coiled-coil region" evidence="19">
    <location>
        <begin position="911"/>
        <end position="938"/>
    </location>
</feature>
<dbReference type="GO" id="GO:0003691">
    <property type="term" value="F:double-stranded telomeric DNA binding"/>
    <property type="evidence" value="ECO:0007669"/>
    <property type="project" value="TreeGrafter"/>
</dbReference>
<evidence type="ECO:0000256" key="11">
    <source>
        <dbReference type="ARBA" id="ARBA00022840"/>
    </source>
</evidence>
<dbReference type="FunFam" id="3.40.50.300:FF:000947">
    <property type="entry name" value="DNA repair protein RAD50"/>
    <property type="match status" value="1"/>
</dbReference>
<dbReference type="GO" id="GO:0070192">
    <property type="term" value="P:chromosome organization involved in meiotic cell cycle"/>
    <property type="evidence" value="ECO:0007669"/>
    <property type="project" value="TreeGrafter"/>
</dbReference>
<evidence type="ECO:0000256" key="7">
    <source>
        <dbReference type="ARBA" id="ARBA00022741"/>
    </source>
</evidence>
<evidence type="ECO:0000256" key="4">
    <source>
        <dbReference type="ARBA" id="ARBA00009439"/>
    </source>
</evidence>
<evidence type="ECO:0000256" key="19">
    <source>
        <dbReference type="SAM" id="Coils"/>
    </source>
</evidence>
<evidence type="ECO:0000256" key="6">
    <source>
        <dbReference type="ARBA" id="ARBA00022723"/>
    </source>
</evidence>
<dbReference type="SUPFAM" id="SSF52540">
    <property type="entry name" value="P-loop containing nucleoside triphosphate hydrolases"/>
    <property type="match status" value="2"/>
</dbReference>
<dbReference type="GO" id="GO:0005524">
    <property type="term" value="F:ATP binding"/>
    <property type="evidence" value="ECO:0007669"/>
    <property type="project" value="UniProtKB-KW"/>
</dbReference>
<keyword evidence="8" id="KW-0227">DNA damage</keyword>
<dbReference type="Pfam" id="PF04423">
    <property type="entry name" value="Rad50_zn_hook"/>
    <property type="match status" value="1"/>
</dbReference>